<evidence type="ECO:0000313" key="3">
    <source>
        <dbReference type="Proteomes" id="UP000230557"/>
    </source>
</evidence>
<organism evidence="2 3">
    <name type="scientific">Candidatus Doudnabacteria bacterium CG10_big_fil_rev_8_21_14_0_10_41_10</name>
    <dbReference type="NCBI Taxonomy" id="1974551"/>
    <lineage>
        <taxon>Bacteria</taxon>
        <taxon>Candidatus Doudnaibacteriota</taxon>
    </lineage>
</organism>
<sequence>MKKYAIITLVGIGALSLVGLASAHGGFGGFHDATPEEQAQHQQEMFEEKAEFLGITVEEVKDVWVENKSFKDLAEENGISEEELKTHMQEQHKVRAQERMQNLVTEGIITQDQADQRLATMRERMESGELHRGGKGFHCGFGK</sequence>
<dbReference type="AlphaFoldDB" id="A0A2H0VEI5"/>
<feature type="signal peptide" evidence="1">
    <location>
        <begin position="1"/>
        <end position="23"/>
    </location>
</feature>
<comment type="caution">
    <text evidence="2">The sequence shown here is derived from an EMBL/GenBank/DDBJ whole genome shotgun (WGS) entry which is preliminary data.</text>
</comment>
<dbReference type="Proteomes" id="UP000230557">
    <property type="component" value="Unassembled WGS sequence"/>
</dbReference>
<name>A0A2H0VEI5_9BACT</name>
<reference evidence="3" key="1">
    <citation type="submission" date="2017-09" db="EMBL/GenBank/DDBJ databases">
        <title>Depth-based differentiation of microbial function through sediment-hosted aquifers and enrichment of novel symbionts in the deep terrestrial subsurface.</title>
        <authorList>
            <person name="Probst A.J."/>
            <person name="Ladd B."/>
            <person name="Jarett J.K."/>
            <person name="Geller-Mcgrath D.E."/>
            <person name="Sieber C.M.K."/>
            <person name="Emerson J.B."/>
            <person name="Anantharaman K."/>
            <person name="Thomas B.C."/>
            <person name="Malmstrom R."/>
            <person name="Stieglmeier M."/>
            <person name="Klingl A."/>
            <person name="Woyke T."/>
            <person name="Ryan C.M."/>
            <person name="Banfield J.F."/>
        </authorList>
    </citation>
    <scope>NUCLEOTIDE SEQUENCE [LARGE SCALE GENOMIC DNA]</scope>
</reference>
<evidence type="ECO:0008006" key="4">
    <source>
        <dbReference type="Google" id="ProtNLM"/>
    </source>
</evidence>
<evidence type="ECO:0000313" key="2">
    <source>
        <dbReference type="EMBL" id="PIR97493.1"/>
    </source>
</evidence>
<evidence type="ECO:0000256" key="1">
    <source>
        <dbReference type="SAM" id="SignalP"/>
    </source>
</evidence>
<dbReference type="EMBL" id="PFAJ01000015">
    <property type="protein sequence ID" value="PIR97493.1"/>
    <property type="molecule type" value="Genomic_DNA"/>
</dbReference>
<gene>
    <name evidence="2" type="ORF">COT91_01220</name>
</gene>
<protein>
    <recommendedName>
        <fullName evidence="4">DUF2680 domain-containing protein</fullName>
    </recommendedName>
</protein>
<accession>A0A2H0VEI5</accession>
<proteinExistence type="predicted"/>
<feature type="chain" id="PRO_5013964119" description="DUF2680 domain-containing protein" evidence="1">
    <location>
        <begin position="24"/>
        <end position="143"/>
    </location>
</feature>
<keyword evidence="1" id="KW-0732">Signal</keyword>